<dbReference type="GO" id="GO:0071555">
    <property type="term" value="P:cell wall organization"/>
    <property type="evidence" value="ECO:0007669"/>
    <property type="project" value="UniProtKB-KW"/>
</dbReference>
<protein>
    <recommendedName>
        <fullName evidence="12">Exopolygalacturonase</fullName>
        <ecNumber evidence="8">3.2.1.67</ecNumber>
    </recommendedName>
    <alternativeName>
        <fullName evidence="9">Galacturan 1,4-alpha-galacturonidase</fullName>
    </alternativeName>
    <alternativeName>
        <fullName evidence="13">Pectinase</fullName>
    </alternativeName>
</protein>
<evidence type="ECO:0000256" key="9">
    <source>
        <dbReference type="ARBA" id="ARBA00043142"/>
    </source>
</evidence>
<evidence type="ECO:0000256" key="5">
    <source>
        <dbReference type="ARBA" id="ARBA00022801"/>
    </source>
</evidence>
<dbReference type="Proteomes" id="UP000652761">
    <property type="component" value="Unassembled WGS sequence"/>
</dbReference>
<comment type="caution">
    <text evidence="17">The sequence shown here is derived from an EMBL/GenBank/DDBJ whole genome shotgun (WGS) entry which is preliminary data.</text>
</comment>
<evidence type="ECO:0000256" key="10">
    <source>
        <dbReference type="ARBA" id="ARBA00048766"/>
    </source>
</evidence>
<proteinExistence type="inferred from homology"/>
<evidence type="ECO:0000256" key="2">
    <source>
        <dbReference type="ARBA" id="ARBA00008834"/>
    </source>
</evidence>
<dbReference type="AlphaFoldDB" id="A0A843XG05"/>
<evidence type="ECO:0000256" key="15">
    <source>
        <dbReference type="RuleBase" id="RU361169"/>
    </source>
</evidence>
<dbReference type="PROSITE" id="PS00502">
    <property type="entry name" value="POLYGALACTURONASE"/>
    <property type="match status" value="1"/>
</dbReference>
<dbReference type="EC" id="3.2.1.67" evidence="8"/>
<dbReference type="EMBL" id="NMUH01007992">
    <property type="protein sequence ID" value="MQM18135.1"/>
    <property type="molecule type" value="Genomic_DNA"/>
</dbReference>
<dbReference type="FunFam" id="2.160.20.10:FF:000004">
    <property type="entry name" value="Pectin lyase-like superfamily protein"/>
    <property type="match status" value="1"/>
</dbReference>
<dbReference type="SMR" id="A0A843XG05"/>
<dbReference type="SMART" id="SM00710">
    <property type="entry name" value="PbH1"/>
    <property type="match status" value="5"/>
</dbReference>
<dbReference type="GO" id="GO:0004650">
    <property type="term" value="F:polygalacturonase activity"/>
    <property type="evidence" value="ECO:0007669"/>
    <property type="project" value="InterPro"/>
</dbReference>
<organism evidence="17 18">
    <name type="scientific">Colocasia esculenta</name>
    <name type="common">Wild taro</name>
    <name type="synonym">Arum esculentum</name>
    <dbReference type="NCBI Taxonomy" id="4460"/>
    <lineage>
        <taxon>Eukaryota</taxon>
        <taxon>Viridiplantae</taxon>
        <taxon>Streptophyta</taxon>
        <taxon>Embryophyta</taxon>
        <taxon>Tracheophyta</taxon>
        <taxon>Spermatophyta</taxon>
        <taxon>Magnoliopsida</taxon>
        <taxon>Liliopsida</taxon>
        <taxon>Araceae</taxon>
        <taxon>Aroideae</taxon>
        <taxon>Colocasieae</taxon>
        <taxon>Colocasia</taxon>
    </lineage>
</organism>
<dbReference type="InterPro" id="IPR006626">
    <property type="entry name" value="PbH1"/>
</dbReference>
<dbReference type="InterPro" id="IPR011050">
    <property type="entry name" value="Pectin_lyase_fold/virulence"/>
</dbReference>
<feature type="chain" id="PRO_5032654307" description="Exopolygalacturonase" evidence="16">
    <location>
        <begin position="27"/>
        <end position="394"/>
    </location>
</feature>
<keyword evidence="6 15" id="KW-0326">Glycosidase</keyword>
<comment type="subcellular location">
    <subcellularLocation>
        <location evidence="1">Secreted</location>
        <location evidence="1">Cell wall</location>
    </subcellularLocation>
</comment>
<dbReference type="Pfam" id="PF00295">
    <property type="entry name" value="Glyco_hydro_28"/>
    <property type="match status" value="1"/>
</dbReference>
<dbReference type="InterPro" id="IPR012334">
    <property type="entry name" value="Pectin_lyas_fold"/>
</dbReference>
<evidence type="ECO:0000256" key="12">
    <source>
        <dbReference type="ARBA" id="ARBA00068298"/>
    </source>
</evidence>
<dbReference type="OrthoDB" id="187139at2759"/>
<comment type="similarity">
    <text evidence="2 15">Belongs to the glycosyl hydrolase 28 family.</text>
</comment>
<keyword evidence="16" id="KW-0732">Signal</keyword>
<keyword evidence="18" id="KW-1185">Reference proteome</keyword>
<keyword evidence="7" id="KW-0961">Cell wall biogenesis/degradation</keyword>
<evidence type="ECO:0000256" key="13">
    <source>
        <dbReference type="ARBA" id="ARBA00083621"/>
    </source>
</evidence>
<evidence type="ECO:0000256" key="11">
    <source>
        <dbReference type="ARBA" id="ARBA00057651"/>
    </source>
</evidence>
<keyword evidence="3" id="KW-0134">Cell wall</keyword>
<accession>A0A843XG05</accession>
<evidence type="ECO:0000256" key="3">
    <source>
        <dbReference type="ARBA" id="ARBA00022512"/>
    </source>
</evidence>
<dbReference type="InterPro" id="IPR000743">
    <property type="entry name" value="Glyco_hydro_28"/>
</dbReference>
<dbReference type="GO" id="GO:0005975">
    <property type="term" value="P:carbohydrate metabolic process"/>
    <property type="evidence" value="ECO:0007669"/>
    <property type="project" value="InterPro"/>
</dbReference>
<dbReference type="PANTHER" id="PTHR31375">
    <property type="match status" value="1"/>
</dbReference>
<reference evidence="17" key="1">
    <citation type="submission" date="2017-07" db="EMBL/GenBank/DDBJ databases">
        <title>Taro Niue Genome Assembly and Annotation.</title>
        <authorList>
            <person name="Atibalentja N."/>
            <person name="Keating K."/>
            <person name="Fields C.J."/>
        </authorList>
    </citation>
    <scope>NUCLEOTIDE SEQUENCE</scope>
    <source>
        <strain evidence="17">Niue_2</strain>
        <tissue evidence="17">Leaf</tissue>
    </source>
</reference>
<evidence type="ECO:0000313" key="18">
    <source>
        <dbReference type="Proteomes" id="UP000652761"/>
    </source>
</evidence>
<evidence type="ECO:0000256" key="7">
    <source>
        <dbReference type="ARBA" id="ARBA00023316"/>
    </source>
</evidence>
<evidence type="ECO:0000256" key="8">
    <source>
        <dbReference type="ARBA" id="ARBA00038933"/>
    </source>
</evidence>
<comment type="function">
    <text evidence="11">May function in depolymerizing pectin during pollen development, germination, and tube growth. Acts as an exo-polygalacturonase.</text>
</comment>
<name>A0A843XG05_COLES</name>
<feature type="active site" evidence="14">
    <location>
        <position position="241"/>
    </location>
</feature>
<evidence type="ECO:0000256" key="1">
    <source>
        <dbReference type="ARBA" id="ARBA00004191"/>
    </source>
</evidence>
<dbReference type="GO" id="GO:0047911">
    <property type="term" value="F:galacturan 1,4-alpha-galacturonidase activity"/>
    <property type="evidence" value="ECO:0007669"/>
    <property type="project" value="UniProtKB-EC"/>
</dbReference>
<evidence type="ECO:0000256" key="14">
    <source>
        <dbReference type="PROSITE-ProRule" id="PRU10052"/>
    </source>
</evidence>
<sequence>MALPVSSLPLSLFLFLVHVHYFSASAGPVYNIQSFGATDDGETDSSNALLHAWSAACAASAPATLYVPSGTFLVEKANFSRPCTNTNITIQINGTLLAPSNYTHGEAWLLFYQVHGVSILGGTIDGQGASLWSCKRSNVSDCPVGARSLVISNSHEIVISGLTSVNSKLFHIAIGGSQNVRVQRVNISAPGKSPNTDGIHVEGSSNVTILESDIGTGDDCISIGPGASNLYIEKVTCGPGHGISIGSLGWVKLEPGVSNVTVNRTVFTGTTNGLRIKTWARPSDGFVKGVVFESATMQDVHNPILITQNYCPHNLNCPGETSGIQVSDVAYRDIQGSSATKVAVKFDCSPTVPCKGIELLNINITYEGGQAQTSCQNAAGNTTGFVIPPSCLSN</sequence>
<dbReference type="SUPFAM" id="SSF51126">
    <property type="entry name" value="Pectin lyase-like"/>
    <property type="match status" value="1"/>
</dbReference>
<comment type="catalytic activity">
    <reaction evidence="10">
        <text>[(1-&gt;4)-alpha-D-galacturonosyl](n) + H2O = alpha-D-galacturonate + [(1-&gt;4)-alpha-D-galacturonosyl](n-1)</text>
        <dbReference type="Rhea" id="RHEA:14117"/>
        <dbReference type="Rhea" id="RHEA-COMP:14570"/>
        <dbReference type="Rhea" id="RHEA-COMP:14572"/>
        <dbReference type="ChEBI" id="CHEBI:15377"/>
        <dbReference type="ChEBI" id="CHEBI:58658"/>
        <dbReference type="ChEBI" id="CHEBI:140523"/>
        <dbReference type="EC" id="3.2.1.67"/>
    </reaction>
</comment>
<gene>
    <name evidence="17" type="ORF">Taro_051119</name>
</gene>
<evidence type="ECO:0000256" key="4">
    <source>
        <dbReference type="ARBA" id="ARBA00022525"/>
    </source>
</evidence>
<evidence type="ECO:0000256" key="16">
    <source>
        <dbReference type="SAM" id="SignalP"/>
    </source>
</evidence>
<evidence type="ECO:0000256" key="6">
    <source>
        <dbReference type="ARBA" id="ARBA00023295"/>
    </source>
</evidence>
<feature type="signal peptide" evidence="16">
    <location>
        <begin position="1"/>
        <end position="26"/>
    </location>
</feature>
<evidence type="ECO:0000313" key="17">
    <source>
        <dbReference type="EMBL" id="MQM18135.1"/>
    </source>
</evidence>
<keyword evidence="4" id="KW-0964">Secreted</keyword>
<keyword evidence="5 15" id="KW-0378">Hydrolase</keyword>
<dbReference type="Gene3D" id="2.160.20.10">
    <property type="entry name" value="Single-stranded right-handed beta-helix, Pectin lyase-like"/>
    <property type="match status" value="1"/>
</dbReference>